<gene>
    <name evidence="8" type="ORF">G9C98_006303</name>
</gene>
<dbReference type="PIRSF" id="PIRSF000530">
    <property type="entry name" value="Galactokinase"/>
    <property type="match status" value="1"/>
</dbReference>
<feature type="domain" description="GHMP kinase C-terminal" evidence="6">
    <location>
        <begin position="286"/>
        <end position="354"/>
    </location>
</feature>
<evidence type="ECO:0000313" key="8">
    <source>
        <dbReference type="EMBL" id="KAG8037978.1"/>
    </source>
</evidence>
<feature type="domain" description="GHMP kinase N-terminal" evidence="5">
    <location>
        <begin position="134"/>
        <end position="207"/>
    </location>
</feature>
<evidence type="ECO:0000256" key="2">
    <source>
        <dbReference type="ARBA" id="ARBA00022741"/>
    </source>
</evidence>
<dbReference type="PROSITE" id="PS00627">
    <property type="entry name" value="GHMP_KINASES_ATP"/>
    <property type="match status" value="1"/>
</dbReference>
<proteinExistence type="predicted"/>
<sequence>MNKSEDMEVVEILKPDDILSNRLDKLTKHFVSRFNNKPQFFTRVPGRVNLIGDHVDYCGFSVCPMAIKQDVLLAVGKADSGLHLTNLETDKYSDYDCDSLFNCGEVLMKSKEPHWYKYFICGVVGTLEEIPEIPEDKCQGINVAVWGNIPPASGLSSSSAVVSSAVLAMTHAFGYTMSKKDLALLSARAERHIGTEGGAMDQAIAFLAKQAAQIIAKEKLEKWDAVKTIGDLQKELGTSLPETLEIAKKVLLEYPTLYKRIQHVLSEAERVLEFKSICQSSDDDQLTRLGKLMNQSHESLRDLYQCSHKSVDLLVEMALECGALGARITGAGWGGCVVALTTKDKVDSFVNNLKHRQRTFNGGIRANCVENAIFVTEPRAGAAIYGTRL</sequence>
<dbReference type="Pfam" id="PF08544">
    <property type="entry name" value="GHMP_kinases_C"/>
    <property type="match status" value="1"/>
</dbReference>
<dbReference type="InterPro" id="IPR013750">
    <property type="entry name" value="GHMP_kinase_C_dom"/>
</dbReference>
<evidence type="ECO:0000313" key="9">
    <source>
        <dbReference type="Proteomes" id="UP000729913"/>
    </source>
</evidence>
<keyword evidence="4" id="KW-0067">ATP-binding</keyword>
<dbReference type="OrthoDB" id="187738at2759"/>
<organism evidence="8 9">
    <name type="scientific">Cotesia typhae</name>
    <dbReference type="NCBI Taxonomy" id="2053667"/>
    <lineage>
        <taxon>Eukaryota</taxon>
        <taxon>Metazoa</taxon>
        <taxon>Ecdysozoa</taxon>
        <taxon>Arthropoda</taxon>
        <taxon>Hexapoda</taxon>
        <taxon>Insecta</taxon>
        <taxon>Pterygota</taxon>
        <taxon>Neoptera</taxon>
        <taxon>Endopterygota</taxon>
        <taxon>Hymenoptera</taxon>
        <taxon>Apocrita</taxon>
        <taxon>Ichneumonoidea</taxon>
        <taxon>Braconidae</taxon>
        <taxon>Microgastrinae</taxon>
        <taxon>Cotesia</taxon>
    </lineage>
</organism>
<dbReference type="PANTHER" id="PTHR10457">
    <property type="entry name" value="MEVALONATE KINASE/GALACTOKINASE"/>
    <property type="match status" value="1"/>
</dbReference>
<evidence type="ECO:0000256" key="1">
    <source>
        <dbReference type="ARBA" id="ARBA00022679"/>
    </source>
</evidence>
<reference evidence="8" key="2">
    <citation type="submission" date="2021-04" db="EMBL/GenBank/DDBJ databases">
        <title>Genome-wide patterns of bracovirus chromosomal integration into multiple host tissues during parasitism.</title>
        <authorList>
            <person name="Chebbi M.A.C."/>
        </authorList>
    </citation>
    <scope>NUCLEOTIDE SEQUENCE</scope>
    <source>
        <tissue evidence="8">Whole body</tissue>
    </source>
</reference>
<dbReference type="PANTHER" id="PTHR10457:SF7">
    <property type="entry name" value="GALACTOKINASE-RELATED"/>
    <property type="match status" value="1"/>
</dbReference>
<evidence type="ECO:0000259" key="6">
    <source>
        <dbReference type="Pfam" id="PF08544"/>
    </source>
</evidence>
<reference evidence="8" key="1">
    <citation type="submission" date="2020-03" db="EMBL/GenBank/DDBJ databases">
        <authorList>
            <person name="Chebbi M.A."/>
            <person name="Drezen J.M."/>
        </authorList>
    </citation>
    <scope>NUCLEOTIDE SEQUENCE</scope>
    <source>
        <tissue evidence="8">Whole body</tissue>
    </source>
</reference>
<keyword evidence="2" id="KW-0547">Nucleotide-binding</keyword>
<evidence type="ECO:0008006" key="10">
    <source>
        <dbReference type="Google" id="ProtNLM"/>
    </source>
</evidence>
<dbReference type="InterPro" id="IPR019741">
    <property type="entry name" value="Galactokinase_CS"/>
</dbReference>
<dbReference type="InterPro" id="IPR006203">
    <property type="entry name" value="GHMP_knse_ATP-bd_CS"/>
</dbReference>
<name>A0A8J5QPG7_9HYME</name>
<keyword evidence="1" id="KW-0808">Transferase</keyword>
<protein>
    <recommendedName>
        <fullName evidence="10">N-acetylgalactosamine kinase</fullName>
    </recommendedName>
</protein>
<dbReference type="InterPro" id="IPR006206">
    <property type="entry name" value="Mevalonate/galactokinase"/>
</dbReference>
<dbReference type="InterPro" id="IPR006204">
    <property type="entry name" value="GHMP_kinase_N_dom"/>
</dbReference>
<accession>A0A8J5QPG7</accession>
<keyword evidence="3" id="KW-0418">Kinase</keyword>
<dbReference type="GO" id="GO:0006012">
    <property type="term" value="P:galactose metabolic process"/>
    <property type="evidence" value="ECO:0007669"/>
    <property type="project" value="TreeGrafter"/>
</dbReference>
<evidence type="ECO:0000259" key="5">
    <source>
        <dbReference type="Pfam" id="PF00288"/>
    </source>
</evidence>
<keyword evidence="9" id="KW-1185">Reference proteome</keyword>
<dbReference type="GO" id="GO:0005829">
    <property type="term" value="C:cytosol"/>
    <property type="evidence" value="ECO:0007669"/>
    <property type="project" value="TreeGrafter"/>
</dbReference>
<dbReference type="GO" id="GO:0004335">
    <property type="term" value="F:galactokinase activity"/>
    <property type="evidence" value="ECO:0007669"/>
    <property type="project" value="TreeGrafter"/>
</dbReference>
<comment type="caution">
    <text evidence="8">The sequence shown here is derived from an EMBL/GenBank/DDBJ whole genome shotgun (WGS) entry which is preliminary data.</text>
</comment>
<dbReference type="InterPro" id="IPR019539">
    <property type="entry name" value="GalKase_N"/>
</dbReference>
<evidence type="ECO:0000256" key="3">
    <source>
        <dbReference type="ARBA" id="ARBA00022777"/>
    </source>
</evidence>
<dbReference type="GO" id="GO:0005524">
    <property type="term" value="F:ATP binding"/>
    <property type="evidence" value="ECO:0007669"/>
    <property type="project" value="UniProtKB-KW"/>
</dbReference>
<dbReference type="EMBL" id="JAAOIC020000044">
    <property type="protein sequence ID" value="KAG8037978.1"/>
    <property type="molecule type" value="Genomic_DNA"/>
</dbReference>
<dbReference type="AlphaFoldDB" id="A0A8J5QPG7"/>
<evidence type="ECO:0000256" key="4">
    <source>
        <dbReference type="ARBA" id="ARBA00022840"/>
    </source>
</evidence>
<dbReference type="Pfam" id="PF10509">
    <property type="entry name" value="GalKase_gal_bdg"/>
    <property type="match status" value="1"/>
</dbReference>
<dbReference type="Pfam" id="PF00288">
    <property type="entry name" value="GHMP_kinases_N"/>
    <property type="match status" value="1"/>
</dbReference>
<evidence type="ECO:0000259" key="7">
    <source>
        <dbReference type="Pfam" id="PF10509"/>
    </source>
</evidence>
<dbReference type="PROSITE" id="PS00106">
    <property type="entry name" value="GALACTOKINASE"/>
    <property type="match status" value="1"/>
</dbReference>
<dbReference type="Proteomes" id="UP000729913">
    <property type="component" value="Unassembled WGS sequence"/>
</dbReference>
<feature type="domain" description="Galactokinase N-terminal" evidence="7">
    <location>
        <begin position="29"/>
        <end position="77"/>
    </location>
</feature>